<dbReference type="HOGENOM" id="CLU_1706186_0_0_1"/>
<reference evidence="2 4" key="2">
    <citation type="journal article" date="2013" name="Nature">
        <title>Insights into bilaterian evolution from three spiralian genomes.</title>
        <authorList>
            <person name="Simakov O."/>
            <person name="Marletaz F."/>
            <person name="Cho S.J."/>
            <person name="Edsinger-Gonzales E."/>
            <person name="Havlak P."/>
            <person name="Hellsten U."/>
            <person name="Kuo D.H."/>
            <person name="Larsson T."/>
            <person name="Lv J."/>
            <person name="Arendt D."/>
            <person name="Savage R."/>
            <person name="Osoegawa K."/>
            <person name="de Jong P."/>
            <person name="Grimwood J."/>
            <person name="Chapman J.A."/>
            <person name="Shapiro H."/>
            <person name="Aerts A."/>
            <person name="Otillar R.P."/>
            <person name="Terry A.Y."/>
            <person name="Boore J.L."/>
            <person name="Grigoriev I.V."/>
            <person name="Lindberg D.R."/>
            <person name="Seaver E.C."/>
            <person name="Weisblat D.A."/>
            <person name="Putnam N.H."/>
            <person name="Rokhsar D.S."/>
        </authorList>
    </citation>
    <scope>NUCLEOTIDE SEQUENCE</scope>
</reference>
<dbReference type="KEGG" id="hro:HELRODRAFT_175978"/>
<evidence type="ECO:0000313" key="4">
    <source>
        <dbReference type="Proteomes" id="UP000015101"/>
    </source>
</evidence>
<proteinExistence type="predicted"/>
<evidence type="ECO:0000256" key="1">
    <source>
        <dbReference type="SAM" id="MobiDB-lite"/>
    </source>
</evidence>
<dbReference type="InParanoid" id="T1F9Z6"/>
<dbReference type="CTD" id="20205645"/>
<dbReference type="Proteomes" id="UP000015101">
    <property type="component" value="Unassembled WGS sequence"/>
</dbReference>
<evidence type="ECO:0000313" key="2">
    <source>
        <dbReference type="EMBL" id="ESO00157.1"/>
    </source>
</evidence>
<keyword evidence="4" id="KW-1185">Reference proteome</keyword>
<name>T1F9Z6_HELRO</name>
<evidence type="ECO:0000313" key="3">
    <source>
        <dbReference type="EnsemblMetazoa" id="HelroP175978"/>
    </source>
</evidence>
<reference evidence="4" key="1">
    <citation type="submission" date="2012-12" db="EMBL/GenBank/DDBJ databases">
        <authorList>
            <person name="Hellsten U."/>
            <person name="Grimwood J."/>
            <person name="Chapman J.A."/>
            <person name="Shapiro H."/>
            <person name="Aerts A."/>
            <person name="Otillar R.P."/>
            <person name="Terry A.Y."/>
            <person name="Boore J.L."/>
            <person name="Simakov O."/>
            <person name="Marletaz F."/>
            <person name="Cho S.-J."/>
            <person name="Edsinger-Gonzales E."/>
            <person name="Havlak P."/>
            <person name="Kuo D.-H."/>
            <person name="Larsson T."/>
            <person name="Lv J."/>
            <person name="Arendt D."/>
            <person name="Savage R."/>
            <person name="Osoegawa K."/>
            <person name="de Jong P."/>
            <person name="Lindberg D.R."/>
            <person name="Seaver E.C."/>
            <person name="Weisblat D.A."/>
            <person name="Putnam N.H."/>
            <person name="Grigoriev I.V."/>
            <person name="Rokhsar D.S."/>
        </authorList>
    </citation>
    <scope>NUCLEOTIDE SEQUENCE</scope>
</reference>
<feature type="region of interest" description="Disordered" evidence="1">
    <location>
        <begin position="121"/>
        <end position="154"/>
    </location>
</feature>
<accession>T1F9Z6</accession>
<dbReference type="EMBL" id="KB096983">
    <property type="protein sequence ID" value="ESO00157.1"/>
    <property type="molecule type" value="Genomic_DNA"/>
</dbReference>
<sequence length="154" mass="17238">MRQKIQRQYIPIMRQKITNLGHRSTPSAIEMSGRGGIVFDNSIVFDSSISSSSATTDPTFVLHDTSPSAHLVENDYLNSRQKDESSATGLVAVVGNLGKKMKSKLETFNPKMWFSNTDQEVTESFDPADFSRSRRKRSSTSIETAHTDFDFNNP</sequence>
<reference evidence="3" key="3">
    <citation type="submission" date="2015-06" db="UniProtKB">
        <authorList>
            <consortium name="EnsemblMetazoa"/>
        </authorList>
    </citation>
    <scope>IDENTIFICATION</scope>
</reference>
<feature type="compositionally biased region" description="Basic and acidic residues" evidence="1">
    <location>
        <begin position="145"/>
        <end position="154"/>
    </location>
</feature>
<gene>
    <name evidence="3" type="primary">20205645</name>
    <name evidence="2" type="ORF">HELRODRAFT_175978</name>
</gene>
<dbReference type="AlphaFoldDB" id="T1F9Z6"/>
<protein>
    <submittedName>
        <fullName evidence="2 3">Uncharacterized protein</fullName>
    </submittedName>
</protein>
<organism evidence="3 4">
    <name type="scientific">Helobdella robusta</name>
    <name type="common">Californian leech</name>
    <dbReference type="NCBI Taxonomy" id="6412"/>
    <lineage>
        <taxon>Eukaryota</taxon>
        <taxon>Metazoa</taxon>
        <taxon>Spiralia</taxon>
        <taxon>Lophotrochozoa</taxon>
        <taxon>Annelida</taxon>
        <taxon>Clitellata</taxon>
        <taxon>Hirudinea</taxon>
        <taxon>Rhynchobdellida</taxon>
        <taxon>Glossiphoniidae</taxon>
        <taxon>Helobdella</taxon>
    </lineage>
</organism>
<dbReference type="EnsemblMetazoa" id="HelroT175978">
    <property type="protein sequence ID" value="HelroP175978"/>
    <property type="gene ID" value="HelroG175978"/>
</dbReference>
<dbReference type="GeneID" id="20205645"/>
<dbReference type="EMBL" id="AMQM01005500">
    <property type="status" value="NOT_ANNOTATED_CDS"/>
    <property type="molecule type" value="Genomic_DNA"/>
</dbReference>
<dbReference type="RefSeq" id="XP_009021591.1">
    <property type="nucleotide sequence ID" value="XM_009023343.1"/>
</dbReference>